<evidence type="ECO:0008006" key="3">
    <source>
        <dbReference type="Google" id="ProtNLM"/>
    </source>
</evidence>
<reference evidence="1 2" key="1">
    <citation type="submission" date="2011-09" db="EMBL/GenBank/DDBJ databases">
        <title>Complete sequence of chromosome of Thioflavicoccus mobilis 8321.</title>
        <authorList>
            <consortium name="US DOE Joint Genome Institute"/>
            <person name="Lucas S."/>
            <person name="Han J."/>
            <person name="Lapidus A."/>
            <person name="Cheng J.-F."/>
            <person name="Goodwin L."/>
            <person name="Pitluck S."/>
            <person name="Peters L."/>
            <person name="Ovchinnikova G."/>
            <person name="Lu M."/>
            <person name="Detter J.C."/>
            <person name="Han C."/>
            <person name="Tapia R."/>
            <person name="Land M."/>
            <person name="Hauser L."/>
            <person name="Kyrpides N."/>
            <person name="Ivanova N."/>
            <person name="Pagani I."/>
            <person name="Vogl K."/>
            <person name="Liu Z."/>
            <person name="Imhoff J."/>
            <person name="Thiel V."/>
            <person name="Frigaard N.-U."/>
            <person name="Bryant D."/>
            <person name="Woyke T."/>
        </authorList>
    </citation>
    <scope>NUCLEOTIDE SEQUENCE [LARGE SCALE GENOMIC DNA]</scope>
    <source>
        <strain evidence="1 2">8321</strain>
    </source>
</reference>
<dbReference type="OrthoDB" id="9789845at2"/>
<dbReference type="EMBL" id="CP003051">
    <property type="protein sequence ID" value="AGA90350.1"/>
    <property type="molecule type" value="Genomic_DNA"/>
</dbReference>
<proteinExistence type="predicted"/>
<dbReference type="Proteomes" id="UP000010816">
    <property type="component" value="Chromosome"/>
</dbReference>
<organism evidence="1 2">
    <name type="scientific">Thioflavicoccus mobilis 8321</name>
    <dbReference type="NCBI Taxonomy" id="765912"/>
    <lineage>
        <taxon>Bacteria</taxon>
        <taxon>Pseudomonadati</taxon>
        <taxon>Pseudomonadota</taxon>
        <taxon>Gammaproteobacteria</taxon>
        <taxon>Chromatiales</taxon>
        <taxon>Chromatiaceae</taxon>
        <taxon>Thioflavicoccus</taxon>
    </lineage>
</organism>
<dbReference type="HOGENOM" id="CLU_136837_0_0_6"/>
<gene>
    <name evidence="1" type="ORF">Thimo_1569</name>
</gene>
<dbReference type="AlphaFoldDB" id="L0GY95"/>
<sequence>MSDMTLDERRALTRRAMNILDGWRLAAPEIAAILDLPSTIKPRAIGRFRDGEVLPDEVAVNRRVVYLLRIEDALRTFFPRSPEMRDLWIRRGNRQFGRRTPLAIMLEDGESGIISVLSHLDCTFAWDLTGSKAVYGVA</sequence>
<evidence type="ECO:0000313" key="1">
    <source>
        <dbReference type="EMBL" id="AGA90350.1"/>
    </source>
</evidence>
<dbReference type="KEGG" id="tmb:Thimo_1569"/>
<dbReference type="RefSeq" id="WP_015280491.1">
    <property type="nucleotide sequence ID" value="NC_019940.1"/>
</dbReference>
<accession>L0GY95</accession>
<protein>
    <recommendedName>
        <fullName evidence="3">Antitoxin Xre/MbcA/ParS-like toxin-binding domain-containing protein</fullName>
    </recommendedName>
</protein>
<dbReference type="STRING" id="765912.Thimo_1569"/>
<name>L0GY95_9GAMM</name>
<evidence type="ECO:0000313" key="2">
    <source>
        <dbReference type="Proteomes" id="UP000010816"/>
    </source>
</evidence>
<dbReference type="eggNOG" id="ENOG5030ZYM">
    <property type="taxonomic scope" value="Bacteria"/>
</dbReference>
<keyword evidence="2" id="KW-1185">Reference proteome</keyword>